<reference evidence="2 3" key="1">
    <citation type="submission" date="2019-08" db="EMBL/GenBank/DDBJ databases">
        <title>In-depth cultivation of the pig gut microbiome towards novel bacterial diversity and tailored functional studies.</title>
        <authorList>
            <person name="Wylensek D."/>
            <person name="Hitch T.C.A."/>
            <person name="Clavel T."/>
        </authorList>
    </citation>
    <scope>NUCLEOTIDE SEQUENCE [LARGE SCALE GENOMIC DNA]</scope>
    <source>
        <strain evidence="2 3">BSM-383-APC-4H</strain>
    </source>
</reference>
<keyword evidence="1" id="KW-0472">Membrane</keyword>
<dbReference type="RefSeq" id="WP_154581162.1">
    <property type="nucleotide sequence ID" value="NZ_VULP01000018.1"/>
</dbReference>
<dbReference type="EMBL" id="VULP01000018">
    <property type="protein sequence ID" value="MSU82566.1"/>
    <property type="molecule type" value="Genomic_DNA"/>
</dbReference>
<gene>
    <name evidence="2" type="ORF">FYJ25_09430</name>
</gene>
<protein>
    <submittedName>
        <fullName evidence="2">DUF4760 domain-containing protein</fullName>
    </submittedName>
</protein>
<evidence type="ECO:0000256" key="1">
    <source>
        <dbReference type="SAM" id="Phobius"/>
    </source>
</evidence>
<organism evidence="2 3">
    <name type="scientific">Anaerobutyricum soehngenii</name>
    <dbReference type="NCBI Taxonomy" id="105843"/>
    <lineage>
        <taxon>Bacteria</taxon>
        <taxon>Bacillati</taxon>
        <taxon>Bacillota</taxon>
        <taxon>Clostridia</taxon>
        <taxon>Lachnospirales</taxon>
        <taxon>Lachnospiraceae</taxon>
        <taxon>Anaerobutyricum</taxon>
    </lineage>
</organism>
<dbReference type="InterPro" id="IPR031876">
    <property type="entry name" value="DUF4760"/>
</dbReference>
<keyword evidence="1" id="KW-0812">Transmembrane</keyword>
<proteinExistence type="predicted"/>
<dbReference type="AlphaFoldDB" id="A0A6N7Y318"/>
<keyword evidence="1" id="KW-1133">Transmembrane helix</keyword>
<evidence type="ECO:0000313" key="2">
    <source>
        <dbReference type="EMBL" id="MSU82566.1"/>
    </source>
</evidence>
<name>A0A6N7Y318_9FIRM</name>
<dbReference type="Pfam" id="PF15956">
    <property type="entry name" value="DUF4760"/>
    <property type="match status" value="1"/>
</dbReference>
<dbReference type="Proteomes" id="UP000433359">
    <property type="component" value="Unassembled WGS sequence"/>
</dbReference>
<accession>A0A6N7Y318</accession>
<sequence>MSIVDIAQIVSAGVAVLSFAGSVIVYRRTLNRERKLDTIKMLSEIRMKYPKICGLSYKAKKKYIKELEFFATGVNQKIYDIKIVSKMSGSRLIYQYEKYLKKIIKRIRKGKEDSKAYIEYEEIINKLKKIKNIRKKMI</sequence>
<feature type="transmembrane region" description="Helical" evidence="1">
    <location>
        <begin position="6"/>
        <end position="26"/>
    </location>
</feature>
<evidence type="ECO:0000313" key="3">
    <source>
        <dbReference type="Proteomes" id="UP000433359"/>
    </source>
</evidence>
<comment type="caution">
    <text evidence="2">The sequence shown here is derived from an EMBL/GenBank/DDBJ whole genome shotgun (WGS) entry which is preliminary data.</text>
</comment>